<protein>
    <submittedName>
        <fullName evidence="4">LysM peptidoglycan-binding domain-containing protein</fullName>
    </submittedName>
</protein>
<dbReference type="PROSITE" id="PS51782">
    <property type="entry name" value="LYSM"/>
    <property type="match status" value="3"/>
</dbReference>
<dbReference type="InterPro" id="IPR036779">
    <property type="entry name" value="LysM_dom_sf"/>
</dbReference>
<dbReference type="InterPro" id="IPR000189">
    <property type="entry name" value="Transglyc_AS"/>
</dbReference>
<evidence type="ECO:0000313" key="5">
    <source>
        <dbReference type="Proteomes" id="UP000596063"/>
    </source>
</evidence>
<reference evidence="4 5" key="1">
    <citation type="submission" date="2020-12" db="EMBL/GenBank/DDBJ databases">
        <authorList>
            <person name="Shan Y."/>
        </authorList>
    </citation>
    <scope>NUCLEOTIDE SEQUENCE [LARGE SCALE GENOMIC DNA]</scope>
    <source>
        <strain evidence="5">csc3.9</strain>
    </source>
</reference>
<dbReference type="SUPFAM" id="SSF53955">
    <property type="entry name" value="Lysozyme-like"/>
    <property type="match status" value="1"/>
</dbReference>
<feature type="domain" description="LysM" evidence="3">
    <location>
        <begin position="416"/>
        <end position="460"/>
    </location>
</feature>
<evidence type="ECO:0000313" key="4">
    <source>
        <dbReference type="EMBL" id="QQD19921.1"/>
    </source>
</evidence>
<proteinExistence type="inferred from homology"/>
<evidence type="ECO:0000256" key="2">
    <source>
        <dbReference type="SAM" id="SignalP"/>
    </source>
</evidence>
<feature type="chain" id="PRO_5032806016" evidence="2">
    <location>
        <begin position="26"/>
        <end position="527"/>
    </location>
</feature>
<dbReference type="SMART" id="SM00257">
    <property type="entry name" value="LysM"/>
    <property type="match status" value="3"/>
</dbReference>
<dbReference type="GO" id="GO:0016020">
    <property type="term" value="C:membrane"/>
    <property type="evidence" value="ECO:0007669"/>
    <property type="project" value="InterPro"/>
</dbReference>
<feature type="signal peptide" evidence="2">
    <location>
        <begin position="1"/>
        <end position="25"/>
    </location>
</feature>
<dbReference type="PROSITE" id="PS00922">
    <property type="entry name" value="TRANSGLYCOSYLASE"/>
    <property type="match status" value="1"/>
</dbReference>
<keyword evidence="5" id="KW-1185">Reference proteome</keyword>
<dbReference type="AlphaFoldDB" id="A0A7T4R3T0"/>
<accession>A0A7T4R3T0</accession>
<dbReference type="EMBL" id="CP066167">
    <property type="protein sequence ID" value="QQD19921.1"/>
    <property type="molecule type" value="Genomic_DNA"/>
</dbReference>
<dbReference type="RefSeq" id="WP_198571405.1">
    <property type="nucleotide sequence ID" value="NZ_CP066167.1"/>
</dbReference>
<dbReference type="InterPro" id="IPR023346">
    <property type="entry name" value="Lysozyme-like_dom_sf"/>
</dbReference>
<keyword evidence="2" id="KW-0732">Signal</keyword>
<dbReference type="CDD" id="cd00118">
    <property type="entry name" value="LysM"/>
    <property type="match status" value="3"/>
</dbReference>
<dbReference type="InterPro" id="IPR018392">
    <property type="entry name" value="LysM"/>
</dbReference>
<dbReference type="Gene3D" id="1.10.530.10">
    <property type="match status" value="1"/>
</dbReference>
<feature type="domain" description="LysM" evidence="3">
    <location>
        <begin position="351"/>
        <end position="394"/>
    </location>
</feature>
<dbReference type="GO" id="GO:0000270">
    <property type="term" value="P:peptidoglycan metabolic process"/>
    <property type="evidence" value="ECO:0007669"/>
    <property type="project" value="InterPro"/>
</dbReference>
<sequence length="527" mass="59121">MIKANLYTPLRCALLFTVTTLVACAQSPSAPAQYAAKKSCSKATRCVQEERVVGAALDRDFVQTRPAKQAAPGFNSLWERIGTQLQFDELGSHEAVEDMEDWYASHNYYLTKISQRAIPYMHYILHAVEQRDMPIDLALLPFVESAFDPFAYSHGRAAGLWQFVPNTAEHMNIPIDWWYDGRRDVIVSTNAALDYLQELNARFDGDWLLTLAAYNAGGGRVNRAITHNRKAGRPTDFWSLRLPRETKRYIPKLLALVKVFRNPASYNITLPDAPDEPYFALVKTGGQLSLSQAAKLADTTVDELYKLNPALNRSTTAPNGPHNLLVPVAKAKRFNHQLAKLSPDQRRVIGGIYTVKPGDTLISIARKHHIDLATLRATNKLKGDFLKAGQTLSIPMGEQQSDALNRGVAAADREKRLYTVRRGDNLSKIANQFDVSTRDLLRWNRLSARDIIHPGDQLTVWINSASGRDMTRKVGYTVRNGDSLWAIARRFKVDVADILEWNSITSRNHLRPGQSLTLFVDITTADL</sequence>
<dbReference type="Pfam" id="PF01464">
    <property type="entry name" value="SLT"/>
    <property type="match status" value="1"/>
</dbReference>
<dbReference type="PANTHER" id="PTHR33734">
    <property type="entry name" value="LYSM DOMAIN-CONTAINING GPI-ANCHORED PROTEIN 2"/>
    <property type="match status" value="1"/>
</dbReference>
<gene>
    <name evidence="4" type="ORF">I6N98_08840</name>
</gene>
<dbReference type="Pfam" id="PF01476">
    <property type="entry name" value="LysM"/>
    <property type="match status" value="3"/>
</dbReference>
<dbReference type="PROSITE" id="PS51257">
    <property type="entry name" value="PROKAR_LIPOPROTEIN"/>
    <property type="match status" value="1"/>
</dbReference>
<dbReference type="CDD" id="cd16894">
    <property type="entry name" value="MltD-like"/>
    <property type="match status" value="1"/>
</dbReference>
<dbReference type="PANTHER" id="PTHR33734:SF22">
    <property type="entry name" value="MEMBRANE-BOUND LYTIC MUREIN TRANSGLYCOSYLASE D"/>
    <property type="match status" value="1"/>
</dbReference>
<comment type="similarity">
    <text evidence="1">Belongs to the transglycosylase Slt family.</text>
</comment>
<dbReference type="InterPro" id="IPR008258">
    <property type="entry name" value="Transglycosylase_SLT_dom_1"/>
</dbReference>
<dbReference type="SUPFAM" id="SSF54106">
    <property type="entry name" value="LysM domain"/>
    <property type="match status" value="3"/>
</dbReference>
<feature type="domain" description="LysM" evidence="3">
    <location>
        <begin position="474"/>
        <end position="518"/>
    </location>
</feature>
<dbReference type="Gene3D" id="3.10.350.10">
    <property type="entry name" value="LysM domain"/>
    <property type="match status" value="3"/>
</dbReference>
<dbReference type="KEGG" id="snan:I6N98_08840"/>
<organism evidence="4 5">
    <name type="scientific">Spongiibacter nanhainus</name>
    <dbReference type="NCBI Taxonomy" id="2794344"/>
    <lineage>
        <taxon>Bacteria</taxon>
        <taxon>Pseudomonadati</taxon>
        <taxon>Pseudomonadota</taxon>
        <taxon>Gammaproteobacteria</taxon>
        <taxon>Cellvibrionales</taxon>
        <taxon>Spongiibacteraceae</taxon>
        <taxon>Spongiibacter</taxon>
    </lineage>
</organism>
<evidence type="ECO:0000256" key="1">
    <source>
        <dbReference type="ARBA" id="ARBA00007734"/>
    </source>
</evidence>
<name>A0A7T4R3T0_9GAMM</name>
<dbReference type="GO" id="GO:0008933">
    <property type="term" value="F:peptidoglycan lytic transglycosylase activity"/>
    <property type="evidence" value="ECO:0007669"/>
    <property type="project" value="InterPro"/>
</dbReference>
<evidence type="ECO:0000259" key="3">
    <source>
        <dbReference type="PROSITE" id="PS51782"/>
    </source>
</evidence>
<dbReference type="Proteomes" id="UP000596063">
    <property type="component" value="Chromosome"/>
</dbReference>